<dbReference type="Proteomes" id="UP001580928">
    <property type="component" value="Unassembled WGS sequence"/>
</dbReference>
<evidence type="ECO:0000256" key="2">
    <source>
        <dbReference type="ARBA" id="ARBA00022649"/>
    </source>
</evidence>
<keyword evidence="8" id="KW-1185">Reference proteome</keyword>
<dbReference type="EMBL" id="JBBVGT010000002">
    <property type="protein sequence ID" value="MFB5945356.1"/>
    <property type="molecule type" value="Genomic_DNA"/>
</dbReference>
<sequence length="118" mass="13734">MKSELGDKVRLLHILDAINSVERYILHVFYNEFLENSEKRFATVKQIEIIGEACNALSEKLKTEHSDIPWKAIKGFRNVSIHEYFGVDFHVVWEIATHDLPDLKVKIQGILENIEKTK</sequence>
<evidence type="ECO:0000313" key="7">
    <source>
        <dbReference type="EMBL" id="MFB5945356.1"/>
    </source>
</evidence>
<keyword evidence="5" id="KW-0378">Hydrolase</keyword>
<dbReference type="RefSeq" id="WP_375556897.1">
    <property type="nucleotide sequence ID" value="NZ_JBBVGT010000002.1"/>
</dbReference>
<dbReference type="Pfam" id="PF01934">
    <property type="entry name" value="HepT-like"/>
    <property type="match status" value="1"/>
</dbReference>
<name>A0ABV5CCU8_9SPHI</name>
<evidence type="ECO:0000256" key="3">
    <source>
        <dbReference type="ARBA" id="ARBA00022722"/>
    </source>
</evidence>
<keyword evidence="1" id="KW-0597">Phosphoprotein</keyword>
<evidence type="ECO:0000256" key="1">
    <source>
        <dbReference type="ARBA" id="ARBA00022553"/>
    </source>
</evidence>
<comment type="similarity">
    <text evidence="6">Belongs to the HepT RNase toxin family.</text>
</comment>
<evidence type="ECO:0000256" key="4">
    <source>
        <dbReference type="ARBA" id="ARBA00022741"/>
    </source>
</evidence>
<dbReference type="PANTHER" id="PTHR34139:SF1">
    <property type="entry name" value="RNASE MJ1380-RELATED"/>
    <property type="match status" value="1"/>
</dbReference>
<evidence type="ECO:0000256" key="5">
    <source>
        <dbReference type="ARBA" id="ARBA00022801"/>
    </source>
</evidence>
<comment type="caution">
    <text evidence="7">The sequence shown here is derived from an EMBL/GenBank/DDBJ whole genome shotgun (WGS) entry which is preliminary data.</text>
</comment>
<dbReference type="PANTHER" id="PTHR34139">
    <property type="entry name" value="UPF0331 PROTEIN MJ0127"/>
    <property type="match status" value="1"/>
</dbReference>
<keyword evidence="2" id="KW-1277">Toxin-antitoxin system</keyword>
<dbReference type="InterPro" id="IPR037038">
    <property type="entry name" value="HepT-like_sf"/>
</dbReference>
<reference evidence="7 8" key="1">
    <citation type="submission" date="2024-04" db="EMBL/GenBank/DDBJ databases">
        <title>Albibacterium profundi sp. nov., isolated from sediment of the Challenger Deep of Mariana Trench.</title>
        <authorList>
            <person name="Wang Y."/>
        </authorList>
    </citation>
    <scope>NUCLEOTIDE SEQUENCE [LARGE SCALE GENOMIC DNA]</scope>
    <source>
        <strain evidence="7 8">RHL897</strain>
    </source>
</reference>
<gene>
    <name evidence="7" type="ORF">WKR92_05900</name>
</gene>
<evidence type="ECO:0000313" key="8">
    <source>
        <dbReference type="Proteomes" id="UP001580928"/>
    </source>
</evidence>
<dbReference type="Gene3D" id="1.20.120.580">
    <property type="entry name" value="bsu32300-like"/>
    <property type="match status" value="1"/>
</dbReference>
<keyword evidence="3" id="KW-0540">Nuclease</keyword>
<dbReference type="InterPro" id="IPR008201">
    <property type="entry name" value="HepT-like"/>
</dbReference>
<proteinExistence type="inferred from homology"/>
<accession>A0ABV5CCU8</accession>
<keyword evidence="4" id="KW-0547">Nucleotide-binding</keyword>
<organism evidence="7 8">
    <name type="scientific">Albibacterium profundi</name>
    <dbReference type="NCBI Taxonomy" id="3134906"/>
    <lineage>
        <taxon>Bacteria</taxon>
        <taxon>Pseudomonadati</taxon>
        <taxon>Bacteroidota</taxon>
        <taxon>Sphingobacteriia</taxon>
        <taxon>Sphingobacteriales</taxon>
        <taxon>Sphingobacteriaceae</taxon>
        <taxon>Albibacterium</taxon>
    </lineage>
</organism>
<evidence type="ECO:0000256" key="6">
    <source>
        <dbReference type="ARBA" id="ARBA00024207"/>
    </source>
</evidence>
<dbReference type="InterPro" id="IPR051813">
    <property type="entry name" value="HepT_RNase_toxin"/>
</dbReference>
<protein>
    <submittedName>
        <fullName evidence="7">DUF86 domain-containing protein</fullName>
    </submittedName>
</protein>